<evidence type="ECO:0000313" key="2">
    <source>
        <dbReference type="EMBL" id="KAF3965224.1"/>
    </source>
</evidence>
<dbReference type="Proteomes" id="UP000737018">
    <property type="component" value="Unassembled WGS sequence"/>
</dbReference>
<protein>
    <submittedName>
        <fullName evidence="2">Uncharacterized protein</fullName>
    </submittedName>
</protein>
<keyword evidence="1" id="KW-1133">Transmembrane helix</keyword>
<evidence type="ECO:0000313" key="3">
    <source>
        <dbReference type="Proteomes" id="UP000737018"/>
    </source>
</evidence>
<dbReference type="OrthoDB" id="659599at2759"/>
<keyword evidence="1" id="KW-0812">Transmembrane</keyword>
<dbReference type="EMBL" id="JRKL02001231">
    <property type="protein sequence ID" value="KAF3965224.1"/>
    <property type="molecule type" value="Genomic_DNA"/>
</dbReference>
<accession>A0A8J4RI62</accession>
<organism evidence="2 3">
    <name type="scientific">Castanea mollissima</name>
    <name type="common">Chinese chestnut</name>
    <dbReference type="NCBI Taxonomy" id="60419"/>
    <lineage>
        <taxon>Eukaryota</taxon>
        <taxon>Viridiplantae</taxon>
        <taxon>Streptophyta</taxon>
        <taxon>Embryophyta</taxon>
        <taxon>Tracheophyta</taxon>
        <taxon>Spermatophyta</taxon>
        <taxon>Magnoliopsida</taxon>
        <taxon>eudicotyledons</taxon>
        <taxon>Gunneridae</taxon>
        <taxon>Pentapetalae</taxon>
        <taxon>rosids</taxon>
        <taxon>fabids</taxon>
        <taxon>Fagales</taxon>
        <taxon>Fagaceae</taxon>
        <taxon>Castanea</taxon>
    </lineage>
</organism>
<dbReference type="PANTHER" id="PTHR33625:SF4">
    <property type="entry name" value="OS08G0179900 PROTEIN"/>
    <property type="match status" value="1"/>
</dbReference>
<proteinExistence type="predicted"/>
<comment type="caution">
    <text evidence="2">The sequence shown here is derived from an EMBL/GenBank/DDBJ whole genome shotgun (WGS) entry which is preliminary data.</text>
</comment>
<reference evidence="2" key="1">
    <citation type="submission" date="2020-03" db="EMBL/GenBank/DDBJ databases">
        <title>Castanea mollissima Vanexum genome sequencing.</title>
        <authorList>
            <person name="Staton M."/>
        </authorList>
    </citation>
    <scope>NUCLEOTIDE SEQUENCE</scope>
    <source>
        <tissue evidence="2">Leaf</tissue>
    </source>
</reference>
<dbReference type="AlphaFoldDB" id="A0A8J4RI62"/>
<keyword evidence="1" id="KW-0472">Membrane</keyword>
<evidence type="ECO:0000256" key="1">
    <source>
        <dbReference type="SAM" id="Phobius"/>
    </source>
</evidence>
<name>A0A8J4RI62_9ROSI</name>
<dbReference type="PANTHER" id="PTHR33625">
    <property type="entry name" value="OS08G0179900 PROTEIN"/>
    <property type="match status" value="1"/>
</dbReference>
<gene>
    <name evidence="2" type="ORF">CMV_010561</name>
</gene>
<keyword evidence="3" id="KW-1185">Reference proteome</keyword>
<feature type="transmembrane region" description="Helical" evidence="1">
    <location>
        <begin position="297"/>
        <end position="314"/>
    </location>
</feature>
<sequence length="317" mass="33875">MGGGGAMRAAAKVAGVGVVSVSHGLRGMPSVPPSEQSVRNASRPVSAIFSAKSASGDAAAPIQMPVPAAWDDWEFADGEETLVMEAEEPMPRLVFGGVPSFEEAKEATTELKDALDKVYLSSPKSNGSGDIFAANHVPGLSLLSSPELETKSCVIFKDTPTAPVPNHVLQAFKLLNGSPEAQTVVASIACDPNVWNAMMDNHVLKDFLQSQQRSDEFNDVQRAKKFEELSVENLSVENETGNSEGGFMNIMENIKLKVQEMVSNVSNYFQNIFGHSASESTSEDDGNTSKTFMDRTLGASFMGLAVLVIMVVVLKRG</sequence>